<proteinExistence type="predicted"/>
<comment type="function">
    <text evidence="1">Could be a virulence factor.</text>
</comment>
<evidence type="ECO:0000256" key="2">
    <source>
        <dbReference type="ARBA" id="ARBA00004613"/>
    </source>
</evidence>
<dbReference type="SMART" id="SM00155">
    <property type="entry name" value="PLDc"/>
    <property type="match status" value="2"/>
</dbReference>
<feature type="domain" description="PLD phosphodiesterase" evidence="6">
    <location>
        <begin position="105"/>
        <end position="132"/>
    </location>
</feature>
<dbReference type="CDD" id="cd09111">
    <property type="entry name" value="PLDc_ymdC_like_1"/>
    <property type="match status" value="1"/>
</dbReference>
<dbReference type="SUPFAM" id="SSF56024">
    <property type="entry name" value="Phospholipase D/nuclease"/>
    <property type="match status" value="2"/>
</dbReference>
<evidence type="ECO:0000256" key="1">
    <source>
        <dbReference type="ARBA" id="ARBA00003145"/>
    </source>
</evidence>
<dbReference type="PANTHER" id="PTHR21248">
    <property type="entry name" value="CARDIOLIPIN SYNTHASE"/>
    <property type="match status" value="1"/>
</dbReference>
<dbReference type="EMBL" id="JAVAIL010000003">
    <property type="protein sequence ID" value="MDP4540286.1"/>
    <property type="molecule type" value="Genomic_DNA"/>
</dbReference>
<dbReference type="Pfam" id="PF13091">
    <property type="entry name" value="PLDc_2"/>
    <property type="match status" value="2"/>
</dbReference>
<reference evidence="7 8" key="1">
    <citation type="submission" date="2023-08" db="EMBL/GenBank/DDBJ databases">
        <title>genomic of DY56.</title>
        <authorList>
            <person name="Wang Y."/>
        </authorList>
    </citation>
    <scope>NUCLEOTIDE SEQUENCE [LARGE SCALE GENOMIC DNA]</scope>
    <source>
        <strain evidence="7 8">DY56-A-20</strain>
    </source>
</reference>
<gene>
    <name evidence="7" type="ORF">Q9K01_11675</name>
</gene>
<dbReference type="PROSITE" id="PS50035">
    <property type="entry name" value="PLD"/>
    <property type="match status" value="2"/>
</dbReference>
<dbReference type="Gene3D" id="3.30.870.10">
    <property type="entry name" value="Endonuclease Chain A"/>
    <property type="match status" value="2"/>
</dbReference>
<sequence>MELLRDGVDAFAMRVWLLRNAERSIDLQYYIWHDDLTGHLLFEEVRKAADRGVRVRLLLDDNGIAGLDDTLGWLDRHANVEIRLFNPFRNRRFKPLDFLFDFSRANRRMHSKSFTVDNQITIVGGRNIGDEYFAARDADVFADLDAICAGPVVTEVSDCFDRFWNYELSRSMEEAVGAIDAADRAKAETEHRAKITSAEARSYMALADSASILVRIATEDIEPRWVPVRLVSDPPDKVSEPHSNKPTMFDALTELIGEPEQELLIVSGYFVPTKRGAIAFADMARHGVDVRILTNSYASTDVGVVHAGYAPHRKTLVAAGVQLFEMPAPNDRPKVKGKFIGAGSGSQRSGNGSTLHAKAFTVDGSTVFIGSFNFDPRSFDLNTELGIVIESAEMGAEMRRVFDDAIAPNTYRVVISEDGKLGWIDTRDDEPEVEFTEPGTTWFSRLVVRALSHAGLDRLL</sequence>
<name>A0ABT9HAC9_9SPHN</name>
<comment type="subcellular location">
    <subcellularLocation>
        <location evidence="2">Secreted</location>
    </subcellularLocation>
</comment>
<protein>
    <recommendedName>
        <fullName evidence="3">Phospholipase D</fullName>
    </recommendedName>
    <alternativeName>
        <fullName evidence="5">Choline phosphatase</fullName>
    </alternativeName>
</protein>
<evidence type="ECO:0000256" key="5">
    <source>
        <dbReference type="ARBA" id="ARBA00029594"/>
    </source>
</evidence>
<dbReference type="CDD" id="cd09113">
    <property type="entry name" value="PLDc_ymdC_like_2"/>
    <property type="match status" value="1"/>
</dbReference>
<keyword evidence="8" id="KW-1185">Reference proteome</keyword>
<evidence type="ECO:0000259" key="6">
    <source>
        <dbReference type="PROSITE" id="PS50035"/>
    </source>
</evidence>
<evidence type="ECO:0000256" key="4">
    <source>
        <dbReference type="ARBA" id="ARBA00022525"/>
    </source>
</evidence>
<accession>A0ABT9HAC9</accession>
<feature type="domain" description="PLD phosphodiesterase" evidence="6">
    <location>
        <begin position="351"/>
        <end position="378"/>
    </location>
</feature>
<organism evidence="7 8">
    <name type="scientific">Qipengyuania benthica</name>
    <dbReference type="NCBI Taxonomy" id="3067651"/>
    <lineage>
        <taxon>Bacteria</taxon>
        <taxon>Pseudomonadati</taxon>
        <taxon>Pseudomonadota</taxon>
        <taxon>Alphaproteobacteria</taxon>
        <taxon>Sphingomonadales</taxon>
        <taxon>Erythrobacteraceae</taxon>
        <taxon>Qipengyuania</taxon>
    </lineage>
</organism>
<keyword evidence="4" id="KW-0964">Secreted</keyword>
<dbReference type="InterPro" id="IPR025202">
    <property type="entry name" value="PLD-like_dom"/>
</dbReference>
<evidence type="ECO:0000313" key="7">
    <source>
        <dbReference type="EMBL" id="MDP4540286.1"/>
    </source>
</evidence>
<evidence type="ECO:0000256" key="3">
    <source>
        <dbReference type="ARBA" id="ARBA00018392"/>
    </source>
</evidence>
<evidence type="ECO:0000313" key="8">
    <source>
        <dbReference type="Proteomes" id="UP001235664"/>
    </source>
</evidence>
<dbReference type="Proteomes" id="UP001235664">
    <property type="component" value="Unassembled WGS sequence"/>
</dbReference>
<dbReference type="InterPro" id="IPR001736">
    <property type="entry name" value="PLipase_D/transphosphatidylase"/>
</dbReference>
<dbReference type="PANTHER" id="PTHR21248:SF12">
    <property type="entry name" value="CARDIOLIPIN SYNTHASE C"/>
    <property type="match status" value="1"/>
</dbReference>
<comment type="caution">
    <text evidence="7">The sequence shown here is derived from an EMBL/GenBank/DDBJ whole genome shotgun (WGS) entry which is preliminary data.</text>
</comment>